<keyword evidence="2" id="KW-1185">Reference proteome</keyword>
<dbReference type="AlphaFoldDB" id="A0A0R3E9B1"/>
<protein>
    <submittedName>
        <fullName evidence="1">Uncharacterized protein</fullName>
    </submittedName>
</protein>
<sequence length="78" mass="8488">MPVVEVEDVEFGYAIVQRSIETIEDGAAKYMVGSDSEALRNAILRVIEKAGDKGVAYSDLTRAKGVNRAIEIRQVTSS</sequence>
<name>A0A0R3E9B1_9BRAD</name>
<accession>A0A0R3E9B1</accession>
<gene>
    <name evidence="1" type="ORF">AOQ71_04620</name>
</gene>
<evidence type="ECO:0000313" key="2">
    <source>
        <dbReference type="Proteomes" id="UP000051936"/>
    </source>
</evidence>
<organism evidence="1 2">
    <name type="scientific">Bradyrhizobium manausense</name>
    <dbReference type="NCBI Taxonomy" id="989370"/>
    <lineage>
        <taxon>Bacteria</taxon>
        <taxon>Pseudomonadati</taxon>
        <taxon>Pseudomonadota</taxon>
        <taxon>Alphaproteobacteria</taxon>
        <taxon>Hyphomicrobiales</taxon>
        <taxon>Nitrobacteraceae</taxon>
        <taxon>Bradyrhizobium</taxon>
    </lineage>
</organism>
<reference evidence="1 2" key="1">
    <citation type="submission" date="2015-09" db="EMBL/GenBank/DDBJ databases">
        <title>Draft Genome Sequence of Bradyrhizobium manausense Strain BR 3351T, a Novel Symbiotic Nitrogen-Fixing Alphaproteobacterium Isolated from Brazilian Amazon Rain Forest.</title>
        <authorList>
            <person name="De Araujo J.L."/>
            <person name="Zilli J.E."/>
        </authorList>
    </citation>
    <scope>NUCLEOTIDE SEQUENCE [LARGE SCALE GENOMIC DNA]</scope>
    <source>
        <strain evidence="1 2">BR3351</strain>
    </source>
</reference>
<comment type="caution">
    <text evidence="1">The sequence shown here is derived from an EMBL/GenBank/DDBJ whole genome shotgun (WGS) entry which is preliminary data.</text>
</comment>
<dbReference type="EMBL" id="LJYG01000023">
    <property type="protein sequence ID" value="KRQ16724.1"/>
    <property type="molecule type" value="Genomic_DNA"/>
</dbReference>
<dbReference type="STRING" id="989370.AOQ71_04620"/>
<proteinExistence type="predicted"/>
<dbReference type="Proteomes" id="UP000051936">
    <property type="component" value="Unassembled WGS sequence"/>
</dbReference>
<evidence type="ECO:0000313" key="1">
    <source>
        <dbReference type="EMBL" id="KRQ16724.1"/>
    </source>
</evidence>